<feature type="transmembrane region" description="Helical" evidence="1">
    <location>
        <begin position="177"/>
        <end position="196"/>
    </location>
</feature>
<evidence type="ECO:0008006" key="3">
    <source>
        <dbReference type="Google" id="ProtNLM"/>
    </source>
</evidence>
<keyword evidence="1" id="KW-1133">Transmembrane helix</keyword>
<reference evidence="2" key="1">
    <citation type="submission" date="2019-02" db="EMBL/GenBank/DDBJ databases">
        <authorList>
            <person name="Gruber-Vodicka R. H."/>
            <person name="Seah K. B. B."/>
        </authorList>
    </citation>
    <scope>NUCLEOTIDE SEQUENCE</scope>
    <source>
        <strain evidence="2">BECK_BZ131</strain>
    </source>
</reference>
<feature type="transmembrane region" description="Helical" evidence="1">
    <location>
        <begin position="132"/>
        <end position="156"/>
    </location>
</feature>
<organism evidence="2">
    <name type="scientific">Candidatus Kentrum sp. FW</name>
    <dbReference type="NCBI Taxonomy" id="2126338"/>
    <lineage>
        <taxon>Bacteria</taxon>
        <taxon>Pseudomonadati</taxon>
        <taxon>Pseudomonadota</taxon>
        <taxon>Gammaproteobacteria</taxon>
        <taxon>Candidatus Kentrum</taxon>
    </lineage>
</organism>
<evidence type="ECO:0000256" key="1">
    <source>
        <dbReference type="SAM" id="Phobius"/>
    </source>
</evidence>
<sequence length="244" mass="27201">MQKNAYTIGAVTAACPLLIFLFGVTTLFATMIAFLVLEPDFFTKEFPNISRVSIRGTGYFILVTGMSVTGICILRSVHLVVTLHTHAISRFAHGAAQRRRWRLQNHLPWVFSAVAALSFAGRSIPVSGSMHVWFSLVFLVAQGLLILTDALLVIAIGRNAAGRYPLATGTWMRIRGGIAGVLFVFGIIMLILYYGQAYLPGWLVPRAYSLYAIFLWLYAFLSLGYCGAYFPDVLRVRRQPDWSR</sequence>
<accession>A0A450TYV3</accession>
<keyword evidence="1" id="KW-0812">Transmembrane</keyword>
<keyword evidence="1" id="KW-0472">Membrane</keyword>
<gene>
    <name evidence="2" type="ORF">BECKFW1821C_GA0114237_106819</name>
</gene>
<dbReference type="PROSITE" id="PS51257">
    <property type="entry name" value="PROKAR_LIPOPROTEIN"/>
    <property type="match status" value="1"/>
</dbReference>
<name>A0A450TYV3_9GAMM</name>
<feature type="transmembrane region" description="Helical" evidence="1">
    <location>
        <begin position="208"/>
        <end position="230"/>
    </location>
</feature>
<dbReference type="AlphaFoldDB" id="A0A450TYV3"/>
<feature type="transmembrane region" description="Helical" evidence="1">
    <location>
        <begin position="57"/>
        <end position="81"/>
    </location>
</feature>
<feature type="transmembrane region" description="Helical" evidence="1">
    <location>
        <begin position="12"/>
        <end position="37"/>
    </location>
</feature>
<proteinExistence type="predicted"/>
<dbReference type="EMBL" id="CAADFE010000068">
    <property type="protein sequence ID" value="VFJ75084.1"/>
    <property type="molecule type" value="Genomic_DNA"/>
</dbReference>
<evidence type="ECO:0000313" key="2">
    <source>
        <dbReference type="EMBL" id="VFJ75084.1"/>
    </source>
</evidence>
<feature type="transmembrane region" description="Helical" evidence="1">
    <location>
        <begin position="107"/>
        <end position="126"/>
    </location>
</feature>
<protein>
    <recommendedName>
        <fullName evidence="3">Frag1/DRAM/Sfk1 family protein</fullName>
    </recommendedName>
</protein>